<feature type="region of interest" description="Disordered" evidence="1">
    <location>
        <begin position="24"/>
        <end position="63"/>
    </location>
</feature>
<keyword evidence="2" id="KW-0732">Signal</keyword>
<protein>
    <recommendedName>
        <fullName evidence="5">Lipoprotein</fullName>
    </recommendedName>
</protein>
<evidence type="ECO:0000256" key="1">
    <source>
        <dbReference type="SAM" id="MobiDB-lite"/>
    </source>
</evidence>
<feature type="chain" id="PRO_5046544104" description="Lipoprotein" evidence="2">
    <location>
        <begin position="22"/>
        <end position="63"/>
    </location>
</feature>
<dbReference type="Proteomes" id="UP000708576">
    <property type="component" value="Unassembled WGS sequence"/>
</dbReference>
<dbReference type="RefSeq" id="WP_212215740.1">
    <property type="nucleotide sequence ID" value="NZ_JAGUCO010000005.1"/>
</dbReference>
<gene>
    <name evidence="3" type="ORF">KEM10_09430</name>
</gene>
<reference evidence="3 4" key="1">
    <citation type="journal article" date="2015" name="Int. J. Syst. Evol. Microbiol.">
        <title>Carboxylicivirga linearis sp. nov., isolated from a sea cucumber culture pond.</title>
        <authorList>
            <person name="Wang F.Q."/>
            <person name="Zhou Y.X."/>
            <person name="Lin X.Z."/>
            <person name="Chen G.J."/>
            <person name="Du Z.J."/>
        </authorList>
    </citation>
    <scope>NUCLEOTIDE SEQUENCE [LARGE SCALE GENOMIC DNA]</scope>
    <source>
        <strain evidence="3 4">FB218</strain>
    </source>
</reference>
<evidence type="ECO:0000256" key="2">
    <source>
        <dbReference type="SAM" id="SignalP"/>
    </source>
</evidence>
<proteinExistence type="predicted"/>
<evidence type="ECO:0000313" key="3">
    <source>
        <dbReference type="EMBL" id="MBS2098501.1"/>
    </source>
</evidence>
<evidence type="ECO:0008006" key="5">
    <source>
        <dbReference type="Google" id="ProtNLM"/>
    </source>
</evidence>
<evidence type="ECO:0000313" key="4">
    <source>
        <dbReference type="Proteomes" id="UP000708576"/>
    </source>
</evidence>
<name>A0ABS5JVY8_9BACT</name>
<feature type="compositionally biased region" description="Pro residues" evidence="1">
    <location>
        <begin position="53"/>
        <end position="63"/>
    </location>
</feature>
<sequence length="63" mass="6675">MKSLFKNLALGLVLMAGVSLVSCSSDTDNYTPSDDVVDRPIPNDPDTEYAPQRPTPGGPNPEA</sequence>
<keyword evidence="4" id="KW-1185">Reference proteome</keyword>
<dbReference type="PROSITE" id="PS51257">
    <property type="entry name" value="PROKAR_LIPOPROTEIN"/>
    <property type="match status" value="1"/>
</dbReference>
<dbReference type="EMBL" id="JAGUCO010000005">
    <property type="protein sequence ID" value="MBS2098501.1"/>
    <property type="molecule type" value="Genomic_DNA"/>
</dbReference>
<comment type="caution">
    <text evidence="3">The sequence shown here is derived from an EMBL/GenBank/DDBJ whole genome shotgun (WGS) entry which is preliminary data.</text>
</comment>
<accession>A0ABS5JVY8</accession>
<feature type="signal peptide" evidence="2">
    <location>
        <begin position="1"/>
        <end position="21"/>
    </location>
</feature>
<organism evidence="3 4">
    <name type="scientific">Carboxylicivirga linearis</name>
    <dbReference type="NCBI Taxonomy" id="1628157"/>
    <lineage>
        <taxon>Bacteria</taxon>
        <taxon>Pseudomonadati</taxon>
        <taxon>Bacteroidota</taxon>
        <taxon>Bacteroidia</taxon>
        <taxon>Marinilabiliales</taxon>
        <taxon>Marinilabiliaceae</taxon>
        <taxon>Carboxylicivirga</taxon>
    </lineage>
</organism>